<dbReference type="EMBL" id="PQVF01000005">
    <property type="protein sequence ID" value="POY37137.1"/>
    <property type="molecule type" value="Genomic_DNA"/>
</dbReference>
<evidence type="ECO:0000313" key="1">
    <source>
        <dbReference type="EMBL" id="POY37137.1"/>
    </source>
</evidence>
<evidence type="ECO:0000313" key="2">
    <source>
        <dbReference type="Proteomes" id="UP000236893"/>
    </source>
</evidence>
<dbReference type="AlphaFoldDB" id="A0A2S5A4B4"/>
<organism evidence="1 2">
    <name type="scientific">Solitalea longa</name>
    <dbReference type="NCBI Taxonomy" id="2079460"/>
    <lineage>
        <taxon>Bacteria</taxon>
        <taxon>Pseudomonadati</taxon>
        <taxon>Bacteroidota</taxon>
        <taxon>Sphingobacteriia</taxon>
        <taxon>Sphingobacteriales</taxon>
        <taxon>Sphingobacteriaceae</taxon>
        <taxon>Solitalea</taxon>
    </lineage>
</organism>
<protein>
    <submittedName>
        <fullName evidence="1">Uncharacterized protein</fullName>
    </submittedName>
</protein>
<sequence>MKSDNNQEIVNFVEYLLVYSPWDALNGLQTEFIMPPEAMEYRETVAILARMDTKEVTTVEQIIAEEFPISLT</sequence>
<dbReference type="RefSeq" id="WP_103788747.1">
    <property type="nucleotide sequence ID" value="NZ_PQVF01000005.1"/>
</dbReference>
<reference evidence="1 2" key="1">
    <citation type="submission" date="2018-01" db="EMBL/GenBank/DDBJ databases">
        <authorList>
            <person name="Gaut B.S."/>
            <person name="Morton B.R."/>
            <person name="Clegg M.T."/>
            <person name="Duvall M.R."/>
        </authorList>
    </citation>
    <scope>NUCLEOTIDE SEQUENCE [LARGE SCALE GENOMIC DNA]</scope>
    <source>
        <strain evidence="1 2">HR-AV</strain>
    </source>
</reference>
<dbReference type="Proteomes" id="UP000236893">
    <property type="component" value="Unassembled WGS sequence"/>
</dbReference>
<comment type="caution">
    <text evidence="1">The sequence shown here is derived from an EMBL/GenBank/DDBJ whole genome shotgun (WGS) entry which is preliminary data.</text>
</comment>
<dbReference type="OrthoDB" id="9811665at2"/>
<accession>A0A2S5A4B4</accession>
<name>A0A2S5A4B4_9SPHI</name>
<keyword evidence="2" id="KW-1185">Reference proteome</keyword>
<proteinExistence type="predicted"/>
<gene>
    <name evidence="1" type="ORF">C3K47_08755</name>
</gene>